<comment type="subcellular location">
    <subcellularLocation>
        <location evidence="1">Membrane</location>
        <topology evidence="1">Lipid-anchor</topology>
    </subcellularLocation>
</comment>
<accession>A0A2V1K0L8</accession>
<organism evidence="8 9">
    <name type="scientific">Corticimicrobacter populi</name>
    <dbReference type="NCBI Taxonomy" id="2175229"/>
    <lineage>
        <taxon>Bacteria</taxon>
        <taxon>Pseudomonadati</taxon>
        <taxon>Pseudomonadota</taxon>
        <taxon>Betaproteobacteria</taxon>
        <taxon>Burkholderiales</taxon>
        <taxon>Alcaligenaceae</taxon>
        <taxon>Corticimicrobacter</taxon>
    </lineage>
</organism>
<evidence type="ECO:0000256" key="4">
    <source>
        <dbReference type="ARBA" id="ARBA00023136"/>
    </source>
</evidence>
<name>A0A2V1K0L8_9BURK</name>
<dbReference type="RefSeq" id="WP_109062194.1">
    <property type="nucleotide sequence ID" value="NZ_QETA01000004.1"/>
</dbReference>
<feature type="signal peptide" evidence="7">
    <location>
        <begin position="1"/>
        <end position="27"/>
    </location>
</feature>
<keyword evidence="3 7" id="KW-0732">Signal</keyword>
<dbReference type="PANTHER" id="PTHR30429:SF1">
    <property type="entry name" value="D-METHIONINE-BINDING LIPOPROTEIN METQ-RELATED"/>
    <property type="match status" value="1"/>
</dbReference>
<sequence>MSFFRGTRMALAAVAWMGLAVSAGTQAAERPLRVGVIPVVANAATELAVAKAREEGLEVELIELNDWVMPNRAVADGSIDVNFFQHQPFLEQFNRSQGSELMPIAYGYSTTMGIYSKKLGKGDPIPPQATIAVPGDPVNTARALLLLQSAGLLKLRPGATHEATLADIVENPLALEIVQIDGAHSTRSFDDVTASVTYASFAKLAGIDERDALFYDNTDPDNVRRYAIRWVTLPERADDPRILRFIEIYQQTPEVREKLQQLYGELISFPW</sequence>
<comment type="caution">
    <text evidence="8">The sequence shown here is derived from an EMBL/GenBank/DDBJ whole genome shotgun (WGS) entry which is preliminary data.</text>
</comment>
<evidence type="ECO:0000256" key="1">
    <source>
        <dbReference type="ARBA" id="ARBA00004635"/>
    </source>
</evidence>
<evidence type="ECO:0000256" key="6">
    <source>
        <dbReference type="ARBA" id="ARBA00023288"/>
    </source>
</evidence>
<proteinExistence type="inferred from homology"/>
<evidence type="ECO:0000256" key="7">
    <source>
        <dbReference type="SAM" id="SignalP"/>
    </source>
</evidence>
<keyword evidence="4" id="KW-0472">Membrane</keyword>
<dbReference type="SUPFAM" id="SSF53850">
    <property type="entry name" value="Periplasmic binding protein-like II"/>
    <property type="match status" value="1"/>
</dbReference>
<evidence type="ECO:0000256" key="3">
    <source>
        <dbReference type="ARBA" id="ARBA00022729"/>
    </source>
</evidence>
<protein>
    <submittedName>
        <fullName evidence="8">Iron ABC transporter substrate-binding protein</fullName>
    </submittedName>
</protein>
<dbReference type="Gene3D" id="3.40.190.10">
    <property type="entry name" value="Periplasmic binding protein-like II"/>
    <property type="match status" value="2"/>
</dbReference>
<gene>
    <name evidence="8" type="ORF">DD235_11380</name>
</gene>
<evidence type="ECO:0000256" key="2">
    <source>
        <dbReference type="ARBA" id="ARBA00008973"/>
    </source>
</evidence>
<dbReference type="AlphaFoldDB" id="A0A2V1K0L8"/>
<dbReference type="Pfam" id="PF03180">
    <property type="entry name" value="Lipoprotein_9"/>
    <property type="match status" value="1"/>
</dbReference>
<dbReference type="InterPro" id="IPR004872">
    <property type="entry name" value="Lipoprotein_NlpA"/>
</dbReference>
<keyword evidence="6" id="KW-0449">Lipoprotein</keyword>
<keyword evidence="5" id="KW-0564">Palmitate</keyword>
<feature type="chain" id="PRO_5016155572" evidence="7">
    <location>
        <begin position="28"/>
        <end position="271"/>
    </location>
</feature>
<keyword evidence="9" id="KW-1185">Reference proteome</keyword>
<evidence type="ECO:0000313" key="8">
    <source>
        <dbReference type="EMBL" id="PWF22670.1"/>
    </source>
</evidence>
<dbReference type="Proteomes" id="UP000245212">
    <property type="component" value="Unassembled WGS sequence"/>
</dbReference>
<dbReference type="GO" id="GO:0016020">
    <property type="term" value="C:membrane"/>
    <property type="evidence" value="ECO:0007669"/>
    <property type="project" value="UniProtKB-SubCell"/>
</dbReference>
<evidence type="ECO:0000256" key="5">
    <source>
        <dbReference type="ARBA" id="ARBA00023139"/>
    </source>
</evidence>
<dbReference type="EMBL" id="QETA01000004">
    <property type="protein sequence ID" value="PWF22670.1"/>
    <property type="molecule type" value="Genomic_DNA"/>
</dbReference>
<dbReference type="PANTHER" id="PTHR30429">
    <property type="entry name" value="D-METHIONINE-BINDING LIPOPROTEIN METQ"/>
    <property type="match status" value="1"/>
</dbReference>
<evidence type="ECO:0000313" key="9">
    <source>
        <dbReference type="Proteomes" id="UP000245212"/>
    </source>
</evidence>
<comment type="similarity">
    <text evidence="2">Belongs to the NlpA lipoprotein family.</text>
</comment>
<reference evidence="9" key="1">
    <citation type="submission" date="2018-05" db="EMBL/GenBank/DDBJ databases">
        <authorList>
            <person name="Li Y."/>
        </authorList>
    </citation>
    <scope>NUCLEOTIDE SEQUENCE [LARGE SCALE GENOMIC DNA]</scope>
    <source>
        <strain evidence="9">3d-2-2</strain>
    </source>
</reference>